<dbReference type="KEGG" id="sdyn:Mal52_05810"/>
<evidence type="ECO:0000313" key="2">
    <source>
        <dbReference type="EMBL" id="QDU42126.1"/>
    </source>
</evidence>
<keyword evidence="1" id="KW-0472">Membrane</keyword>
<name>A0A517ZI22_9PLAN</name>
<dbReference type="AlphaFoldDB" id="A0A517ZI22"/>
<reference evidence="2 3" key="1">
    <citation type="submission" date="2019-02" db="EMBL/GenBank/DDBJ databases">
        <title>Deep-cultivation of Planctomycetes and their phenomic and genomic characterization uncovers novel biology.</title>
        <authorList>
            <person name="Wiegand S."/>
            <person name="Jogler M."/>
            <person name="Boedeker C."/>
            <person name="Pinto D."/>
            <person name="Vollmers J."/>
            <person name="Rivas-Marin E."/>
            <person name="Kohn T."/>
            <person name="Peeters S.H."/>
            <person name="Heuer A."/>
            <person name="Rast P."/>
            <person name="Oberbeckmann S."/>
            <person name="Bunk B."/>
            <person name="Jeske O."/>
            <person name="Meyerdierks A."/>
            <person name="Storesund J.E."/>
            <person name="Kallscheuer N."/>
            <person name="Luecker S."/>
            <person name="Lage O.M."/>
            <person name="Pohl T."/>
            <person name="Merkel B.J."/>
            <person name="Hornburger P."/>
            <person name="Mueller R.-W."/>
            <person name="Bruemmer F."/>
            <person name="Labrenz M."/>
            <person name="Spormann A.M."/>
            <person name="Op den Camp H."/>
            <person name="Overmann J."/>
            <person name="Amann R."/>
            <person name="Jetten M.S.M."/>
            <person name="Mascher T."/>
            <person name="Medema M.H."/>
            <person name="Devos D.P."/>
            <person name="Kaster A.-K."/>
            <person name="Ovreas L."/>
            <person name="Rohde M."/>
            <person name="Galperin M.Y."/>
            <person name="Jogler C."/>
        </authorList>
    </citation>
    <scope>NUCLEOTIDE SEQUENCE [LARGE SCALE GENOMIC DNA]</scope>
    <source>
        <strain evidence="2 3">Mal52</strain>
    </source>
</reference>
<keyword evidence="1" id="KW-0812">Transmembrane</keyword>
<keyword evidence="3" id="KW-1185">Reference proteome</keyword>
<gene>
    <name evidence="2" type="ORF">Mal52_05810</name>
</gene>
<keyword evidence="1" id="KW-1133">Transmembrane helix</keyword>
<protein>
    <recommendedName>
        <fullName evidence="4">Zinc-ribbon domain-containing protein</fullName>
    </recommendedName>
</protein>
<evidence type="ECO:0000313" key="3">
    <source>
        <dbReference type="Proteomes" id="UP000319383"/>
    </source>
</evidence>
<dbReference type="Proteomes" id="UP000319383">
    <property type="component" value="Chromosome"/>
</dbReference>
<dbReference type="EMBL" id="CP036276">
    <property type="protein sequence ID" value="QDU42126.1"/>
    <property type="molecule type" value="Genomic_DNA"/>
</dbReference>
<evidence type="ECO:0008006" key="4">
    <source>
        <dbReference type="Google" id="ProtNLM"/>
    </source>
</evidence>
<accession>A0A517ZI22</accession>
<feature type="transmembrane region" description="Helical" evidence="1">
    <location>
        <begin position="12"/>
        <end position="32"/>
    </location>
</feature>
<dbReference type="RefSeq" id="WP_145374185.1">
    <property type="nucleotide sequence ID" value="NZ_CP036276.1"/>
</dbReference>
<sequence>MSLSFVVGNFTIWLFAGGFALLLVVLVVQRIFNPSRELEKQKCPGCSRAIARIADFCPDCGKPWPFGKT</sequence>
<proteinExistence type="predicted"/>
<organism evidence="2 3">
    <name type="scientific">Symmachiella dynata</name>
    <dbReference type="NCBI Taxonomy" id="2527995"/>
    <lineage>
        <taxon>Bacteria</taxon>
        <taxon>Pseudomonadati</taxon>
        <taxon>Planctomycetota</taxon>
        <taxon>Planctomycetia</taxon>
        <taxon>Planctomycetales</taxon>
        <taxon>Planctomycetaceae</taxon>
        <taxon>Symmachiella</taxon>
    </lineage>
</organism>
<evidence type="ECO:0000256" key="1">
    <source>
        <dbReference type="SAM" id="Phobius"/>
    </source>
</evidence>